<accession>A0A9Q3CS44</accession>
<evidence type="ECO:0000313" key="2">
    <source>
        <dbReference type="Proteomes" id="UP000765509"/>
    </source>
</evidence>
<gene>
    <name evidence="1" type="ORF">O181_030064</name>
</gene>
<reference evidence="1" key="1">
    <citation type="submission" date="2021-03" db="EMBL/GenBank/DDBJ databases">
        <title>Draft genome sequence of rust myrtle Austropuccinia psidii MF-1, a brazilian biotype.</title>
        <authorList>
            <person name="Quecine M.C."/>
            <person name="Pachon D.M.R."/>
            <person name="Bonatelli M.L."/>
            <person name="Correr F.H."/>
            <person name="Franceschini L.M."/>
            <person name="Leite T.F."/>
            <person name="Margarido G.R.A."/>
            <person name="Almeida C.A."/>
            <person name="Ferrarezi J.A."/>
            <person name="Labate C.A."/>
        </authorList>
    </citation>
    <scope>NUCLEOTIDE SEQUENCE</scope>
    <source>
        <strain evidence="1">MF-1</strain>
    </source>
</reference>
<proteinExistence type="predicted"/>
<comment type="caution">
    <text evidence="1">The sequence shown here is derived from an EMBL/GenBank/DDBJ whole genome shotgun (WGS) entry which is preliminary data.</text>
</comment>
<sequence>MHNWYEGVLQHHFQFCWGLNGFSKKNSSEETKDDTAGGPILETKDESEGDFFSDDFKKLLLCAIGEAVVPTGITPMPKRIGIAKNRKLKASEWHYLFSIYLPLSFLDTLLRFQTSNEDMVCYQIVLENLGSLNQCTSIVSSKLYKEDDAISFQREYDTYTQTSASLFSNHHYALHIPEQMRWWGPLMAVSEFPGERLIQKLQNLDTNSSSSMFVVFCRNEDKTIDL</sequence>
<protein>
    <submittedName>
        <fullName evidence="1">Uncharacterized protein</fullName>
    </submittedName>
</protein>
<evidence type="ECO:0000313" key="1">
    <source>
        <dbReference type="EMBL" id="MBW0490349.1"/>
    </source>
</evidence>
<dbReference type="AlphaFoldDB" id="A0A9Q3CS44"/>
<dbReference type="Proteomes" id="UP000765509">
    <property type="component" value="Unassembled WGS sequence"/>
</dbReference>
<dbReference type="OrthoDB" id="2289822at2759"/>
<organism evidence="1 2">
    <name type="scientific">Austropuccinia psidii MF-1</name>
    <dbReference type="NCBI Taxonomy" id="1389203"/>
    <lineage>
        <taxon>Eukaryota</taxon>
        <taxon>Fungi</taxon>
        <taxon>Dikarya</taxon>
        <taxon>Basidiomycota</taxon>
        <taxon>Pucciniomycotina</taxon>
        <taxon>Pucciniomycetes</taxon>
        <taxon>Pucciniales</taxon>
        <taxon>Sphaerophragmiaceae</taxon>
        <taxon>Austropuccinia</taxon>
    </lineage>
</organism>
<dbReference type="EMBL" id="AVOT02010538">
    <property type="protein sequence ID" value="MBW0490349.1"/>
    <property type="molecule type" value="Genomic_DNA"/>
</dbReference>
<keyword evidence="2" id="KW-1185">Reference proteome</keyword>
<name>A0A9Q3CS44_9BASI</name>